<gene>
    <name evidence="1" type="ORF">RPERSI_LOCUS899</name>
</gene>
<evidence type="ECO:0000313" key="1">
    <source>
        <dbReference type="EMBL" id="CAG8478956.1"/>
    </source>
</evidence>
<organism evidence="1 2">
    <name type="scientific">Racocetra persica</name>
    <dbReference type="NCBI Taxonomy" id="160502"/>
    <lineage>
        <taxon>Eukaryota</taxon>
        <taxon>Fungi</taxon>
        <taxon>Fungi incertae sedis</taxon>
        <taxon>Mucoromycota</taxon>
        <taxon>Glomeromycotina</taxon>
        <taxon>Glomeromycetes</taxon>
        <taxon>Diversisporales</taxon>
        <taxon>Gigasporaceae</taxon>
        <taxon>Racocetra</taxon>
    </lineage>
</organism>
<keyword evidence="2" id="KW-1185">Reference proteome</keyword>
<protein>
    <submittedName>
        <fullName evidence="1">12639_t:CDS:1</fullName>
    </submittedName>
</protein>
<accession>A0ACA9KLN3</accession>
<reference evidence="1" key="1">
    <citation type="submission" date="2021-06" db="EMBL/GenBank/DDBJ databases">
        <authorList>
            <person name="Kallberg Y."/>
            <person name="Tangrot J."/>
            <person name="Rosling A."/>
        </authorList>
    </citation>
    <scope>NUCLEOTIDE SEQUENCE</scope>
    <source>
        <strain evidence="1">MA461A</strain>
    </source>
</reference>
<proteinExistence type="predicted"/>
<comment type="caution">
    <text evidence="1">The sequence shown here is derived from an EMBL/GenBank/DDBJ whole genome shotgun (WGS) entry which is preliminary data.</text>
</comment>
<dbReference type="EMBL" id="CAJVQC010000725">
    <property type="protein sequence ID" value="CAG8478956.1"/>
    <property type="molecule type" value="Genomic_DNA"/>
</dbReference>
<feature type="non-terminal residue" evidence="1">
    <location>
        <position position="48"/>
    </location>
</feature>
<sequence length="48" mass="5533">MAEKNIPSLLCELIDLRSILSWDVDTVTESVNKTGRLMISHEAQKYQR</sequence>
<dbReference type="Proteomes" id="UP000789920">
    <property type="component" value="Unassembled WGS sequence"/>
</dbReference>
<evidence type="ECO:0000313" key="2">
    <source>
        <dbReference type="Proteomes" id="UP000789920"/>
    </source>
</evidence>
<name>A0ACA9KLN3_9GLOM</name>